<proteinExistence type="predicted"/>
<keyword evidence="1" id="KW-1185">Reference proteome</keyword>
<evidence type="ECO:0000313" key="1">
    <source>
        <dbReference type="Proteomes" id="UP000087766"/>
    </source>
</evidence>
<reference evidence="2" key="1">
    <citation type="submission" date="2025-08" db="UniProtKB">
        <authorList>
            <consortium name="RefSeq"/>
        </authorList>
    </citation>
    <scope>IDENTIFICATION</scope>
    <source>
        <tissue evidence="2">Leaf</tissue>
    </source>
</reference>
<dbReference type="STRING" id="3916.A0A3Q0ETG4"/>
<dbReference type="GO" id="GO:0007131">
    <property type="term" value="P:reciprocal meiotic recombination"/>
    <property type="evidence" value="ECO:0007669"/>
    <property type="project" value="TreeGrafter"/>
</dbReference>
<dbReference type="RefSeq" id="XP_022633734.1">
    <property type="nucleotide sequence ID" value="XM_022778013.1"/>
</dbReference>
<dbReference type="Proteomes" id="UP000087766">
    <property type="component" value="Unplaced"/>
</dbReference>
<dbReference type="GO" id="GO:0030674">
    <property type="term" value="F:protein-macromolecule adaptor activity"/>
    <property type="evidence" value="ECO:0007669"/>
    <property type="project" value="TreeGrafter"/>
</dbReference>
<dbReference type="PANTHER" id="PTHR36722:SF1">
    <property type="entry name" value="TYPE 2 DNA TOPOISOMERASE 6 SUBUNIT B-LIKE"/>
    <property type="match status" value="1"/>
</dbReference>
<dbReference type="GO" id="GO:0000793">
    <property type="term" value="C:condensed chromosome"/>
    <property type="evidence" value="ECO:0007669"/>
    <property type="project" value="TreeGrafter"/>
</dbReference>
<evidence type="ECO:0000313" key="2">
    <source>
        <dbReference type="RefSeq" id="XP_022633734.1"/>
    </source>
</evidence>
<dbReference type="GO" id="GO:0042138">
    <property type="term" value="P:meiotic DNA double-strand break formation"/>
    <property type="evidence" value="ECO:0007669"/>
    <property type="project" value="InterPro"/>
</dbReference>
<dbReference type="AlphaFoldDB" id="A0A3Q0ETG4"/>
<protein>
    <submittedName>
        <fullName evidence="2">Type 2 DNA topoisomerase 6 subunit B-like</fullName>
    </submittedName>
</protein>
<organism evidence="1 2">
    <name type="scientific">Vigna radiata var. radiata</name>
    <name type="common">Mung bean</name>
    <name type="synonym">Phaseolus aureus</name>
    <dbReference type="NCBI Taxonomy" id="3916"/>
    <lineage>
        <taxon>Eukaryota</taxon>
        <taxon>Viridiplantae</taxon>
        <taxon>Streptophyta</taxon>
        <taxon>Embryophyta</taxon>
        <taxon>Tracheophyta</taxon>
        <taxon>Spermatophyta</taxon>
        <taxon>Magnoliopsida</taxon>
        <taxon>eudicotyledons</taxon>
        <taxon>Gunneridae</taxon>
        <taxon>Pentapetalae</taxon>
        <taxon>rosids</taxon>
        <taxon>fabids</taxon>
        <taxon>Fabales</taxon>
        <taxon>Fabaceae</taxon>
        <taxon>Papilionoideae</taxon>
        <taxon>50 kb inversion clade</taxon>
        <taxon>NPAAA clade</taxon>
        <taxon>indigoferoid/millettioid clade</taxon>
        <taxon>Phaseoleae</taxon>
        <taxon>Vigna</taxon>
    </lineage>
</organism>
<sequence>MEFSTVQELCLHLISSAYQRCRLSEQICRLAIILTRSSSLHPSLRISISDTGIGSCLEEFQDLRFSSTDFADNWDGILSLKTTSIMDTEIHSYQINLKERGSSRITRLPSNTKNGAKFSGSEAYLSCFVSRDLLLSDIHTFIQKMQILKVPNIAIQLVAEDCDVPESRYEKIFLANECKQLPMSASNLELLKSGIEDYVVKHGNNLSNMCNSCFPSWEQLKVGIGVACCTDNRLNTELVMEAVILMSNISMQNIACFREYDNRTEVLYFKDFSPCTISRSSMKALQSIDWKTYGLNLRGTVEQDGVTLLEWENLPTDTHIDIVLHVYHKQTMIPAPRKLSPLDRNLVKRAVKLSLDDLKANHSQAFLSSRALQIRGYAPDLAKTIAGLILSSSDLDFQGECFSLLGLQSQEVGTEIVESCIEKRIVSVIEMNDKKPNNSQQVAPYLFDELENPVQDSEFQENDFSPLDF</sequence>
<dbReference type="GeneID" id="106754619"/>
<dbReference type="InterPro" id="IPR034566">
    <property type="entry name" value="MTOPVIB_plant"/>
</dbReference>
<dbReference type="PANTHER" id="PTHR36722">
    <property type="entry name" value="TYPE 2 DNA TOPOISOMERASE 6 SUBUNIT B-LIKE"/>
    <property type="match status" value="1"/>
</dbReference>
<dbReference type="KEGG" id="vra:106754619"/>
<dbReference type="OrthoDB" id="1918529at2759"/>
<accession>A0A3Q0ETG4</accession>
<gene>
    <name evidence="2" type="primary">LOC106754619</name>
</gene>
<name>A0A3Q0ETG4_VIGRR</name>